<dbReference type="EMBL" id="JAFEVO010000002">
    <property type="protein sequence ID" value="MBS3183466.1"/>
    <property type="molecule type" value="Genomic_DNA"/>
</dbReference>
<feature type="region of interest" description="Disordered" evidence="1">
    <location>
        <begin position="138"/>
        <end position="208"/>
    </location>
</feature>
<dbReference type="CDD" id="cd06577">
    <property type="entry name" value="PASTA_pknB"/>
    <property type="match status" value="1"/>
</dbReference>
<dbReference type="RefSeq" id="WP_211650610.1">
    <property type="nucleotide sequence ID" value="NZ_JAFEVO010000002.1"/>
</dbReference>
<keyword evidence="2" id="KW-0472">Membrane</keyword>
<gene>
    <name evidence="4" type="ORF">JSQ98_14870</name>
</gene>
<dbReference type="PROSITE" id="PS51178">
    <property type="entry name" value="PASTA"/>
    <property type="match status" value="1"/>
</dbReference>
<comment type="caution">
    <text evidence="4">The sequence shown here is derived from an EMBL/GenBank/DDBJ whole genome shotgun (WGS) entry which is preliminary data.</text>
</comment>
<evidence type="ECO:0000313" key="4">
    <source>
        <dbReference type="EMBL" id="MBS3183466.1"/>
    </source>
</evidence>
<dbReference type="SMART" id="SM00740">
    <property type="entry name" value="PASTA"/>
    <property type="match status" value="1"/>
</dbReference>
<keyword evidence="2" id="KW-1133">Transmembrane helix</keyword>
<name>A0ABS5M9Y1_9MICO</name>
<dbReference type="InterPro" id="IPR018929">
    <property type="entry name" value="DUF2510"/>
</dbReference>
<dbReference type="Pfam" id="PF10708">
    <property type="entry name" value="DUF2510"/>
    <property type="match status" value="1"/>
</dbReference>
<sequence length="370" mass="39445">MSNTPAGWHDDGSGRQRWWDGTAWTDAYQDEQAQVEPVVPSAPQRPVVTANGLGIASLVTGGVAFLIGWLPFIGALVALAAIILGVLALRKNQRKWMSVVGVSLGGIALVTSIAVTIGVGLIPADELATAQQSRQAEQWAEKLGAEEAEAKKEAEKRQAEEAKAAEKKAEEAKAEKEAAEKAEKEEAAAAAEKKAEDERAAKEKAEKEASMVLVPDVSKLDGAQAEELIESVGLKAEFDGGSKSVFAPGNWQVMSTSPAIGKKVDLGSKVIVKVEKKKYTPPPVETTSGGVDAIDAWLACTYYAETQFPYGVKVHSLAGRLAERLENDEWFLKAEITPKNEYGTKVSGMVMECTVAGTQASPQVTSFLAY</sequence>
<feature type="transmembrane region" description="Helical" evidence="2">
    <location>
        <begin position="96"/>
        <end position="122"/>
    </location>
</feature>
<evidence type="ECO:0000259" key="3">
    <source>
        <dbReference type="PROSITE" id="PS51178"/>
    </source>
</evidence>
<dbReference type="InterPro" id="IPR005543">
    <property type="entry name" value="PASTA_dom"/>
</dbReference>
<evidence type="ECO:0000313" key="5">
    <source>
        <dbReference type="Proteomes" id="UP000811492"/>
    </source>
</evidence>
<evidence type="ECO:0000256" key="2">
    <source>
        <dbReference type="SAM" id="Phobius"/>
    </source>
</evidence>
<organism evidence="4 5">
    <name type="scientific">Leucobacter manosquensis</name>
    <dbReference type="NCBI Taxonomy" id="2810611"/>
    <lineage>
        <taxon>Bacteria</taxon>
        <taxon>Bacillati</taxon>
        <taxon>Actinomycetota</taxon>
        <taxon>Actinomycetes</taxon>
        <taxon>Micrococcales</taxon>
        <taxon>Microbacteriaceae</taxon>
        <taxon>Leucobacter</taxon>
    </lineage>
</organism>
<proteinExistence type="predicted"/>
<feature type="domain" description="PASTA" evidence="3">
    <location>
        <begin position="208"/>
        <end position="276"/>
    </location>
</feature>
<protein>
    <submittedName>
        <fullName evidence="4">PASTA domain-containing protein</fullName>
    </submittedName>
</protein>
<keyword evidence="5" id="KW-1185">Reference proteome</keyword>
<accession>A0ABS5M9Y1</accession>
<feature type="compositionally biased region" description="Basic and acidic residues" evidence="1">
    <location>
        <begin position="139"/>
        <end position="208"/>
    </location>
</feature>
<dbReference type="Pfam" id="PF03793">
    <property type="entry name" value="PASTA"/>
    <property type="match status" value="1"/>
</dbReference>
<evidence type="ECO:0000256" key="1">
    <source>
        <dbReference type="SAM" id="MobiDB-lite"/>
    </source>
</evidence>
<reference evidence="4 5" key="1">
    <citation type="submission" date="2021-02" db="EMBL/GenBank/DDBJ databases">
        <title>Draft genome and description of Leucobacter sp nov strain Marseille-Q4368.</title>
        <authorList>
            <person name="Boxberger M."/>
            <person name="La Scola B."/>
        </authorList>
    </citation>
    <scope>NUCLEOTIDE SEQUENCE [LARGE SCALE GENOMIC DNA]</scope>
    <source>
        <strain evidence="4 5">Marseille-Q4368</strain>
    </source>
</reference>
<keyword evidence="2" id="KW-0812">Transmembrane</keyword>
<dbReference type="Proteomes" id="UP000811492">
    <property type="component" value="Unassembled WGS sequence"/>
</dbReference>
<feature type="transmembrane region" description="Helical" evidence="2">
    <location>
        <begin position="63"/>
        <end position="89"/>
    </location>
</feature>
<dbReference type="Gene3D" id="3.30.10.20">
    <property type="match status" value="1"/>
</dbReference>